<dbReference type="PANTHER" id="PTHR36510:SF1">
    <property type="entry name" value="GLUTAMATE--CYSTEINE LIGASE 2-RELATED"/>
    <property type="match status" value="1"/>
</dbReference>
<organism evidence="6 7">
    <name type="scientific">Corynebacterium argentoratense DSM 44202</name>
    <dbReference type="NCBI Taxonomy" id="1348662"/>
    <lineage>
        <taxon>Bacteria</taxon>
        <taxon>Bacillati</taxon>
        <taxon>Actinomycetota</taxon>
        <taxon>Actinomycetes</taxon>
        <taxon>Mycobacteriales</taxon>
        <taxon>Corynebacteriaceae</taxon>
        <taxon>Corynebacterium</taxon>
    </lineage>
</organism>
<dbReference type="STRING" id="1348662.CARG_08815"/>
<dbReference type="GO" id="GO:0042398">
    <property type="term" value="P:modified amino acid biosynthetic process"/>
    <property type="evidence" value="ECO:0007669"/>
    <property type="project" value="InterPro"/>
</dbReference>
<dbReference type="InterPro" id="IPR011793">
    <property type="entry name" value="YbdK"/>
</dbReference>
<keyword evidence="7" id="KW-1185">Reference proteome</keyword>
<dbReference type="Gene3D" id="3.30.590.20">
    <property type="match status" value="1"/>
</dbReference>
<comment type="similarity">
    <text evidence="5">Belongs to the glutamate--cysteine ligase type 2 family. YbdK subfamily.</text>
</comment>
<dbReference type="SUPFAM" id="SSF55931">
    <property type="entry name" value="Glutamine synthetase/guanido kinase"/>
    <property type="match status" value="1"/>
</dbReference>
<dbReference type="InterPro" id="IPR050141">
    <property type="entry name" value="GCL_type2/YbdK_subfam"/>
</dbReference>
<sequence length="380" mass="42051">MFPGSGPTVGIEYELALIDSEGQLVNRAQAVIDAASPMLAKCEAEVPRLEREFLANTVEVVTGVCDTIPQAMKQIRGGVRAVAEAAEGEGLAVWSAGSHPFAQWEDQEVSDKGTYSEIIERTQFWGRQMLIWGLHVHVGVSEQRRVWPIINALMVKFPHLLALSASSPAWNGVDTGYASNRTMLYQQLPTADIPYTFRSWAEYEDYMEQQGRSGVTSHTGSMHFDIRPAVEYGTVEVRVCDAPASLDDVESIAALIHALVVFYDKRLGEYIDAHGPDVSDEELFGVLPSLPHWHNAENKWRAARYGLDALVIADRDVREVDVREDLTALVEMLRPVANELGCAQALERVLSIEPGYVAQRRADSWKAAVLDTSQVLRASC</sequence>
<evidence type="ECO:0000256" key="3">
    <source>
        <dbReference type="ARBA" id="ARBA00022840"/>
    </source>
</evidence>
<name>U3GZC5_9CORY</name>
<dbReference type="Proteomes" id="UP000016943">
    <property type="component" value="Chromosome"/>
</dbReference>
<evidence type="ECO:0000256" key="2">
    <source>
        <dbReference type="ARBA" id="ARBA00022741"/>
    </source>
</evidence>
<dbReference type="AlphaFoldDB" id="U3GZC5"/>
<dbReference type="KEGG" id="caz:CARG_08815"/>
<keyword evidence="1 5" id="KW-0436">Ligase</keyword>
<dbReference type="PANTHER" id="PTHR36510">
    <property type="entry name" value="GLUTAMATE--CYSTEINE LIGASE 2-RELATED"/>
    <property type="match status" value="1"/>
</dbReference>
<dbReference type="PATRIC" id="fig|1348662.3.peg.1740"/>
<evidence type="ECO:0000256" key="4">
    <source>
        <dbReference type="ARBA" id="ARBA00048819"/>
    </source>
</evidence>
<proteinExistence type="inferred from homology"/>
<dbReference type="OrthoDB" id="9769628at2"/>
<comment type="function">
    <text evidence="5">ATP-dependent carboxylate-amine ligase which exhibits weak glutamate--cysteine ligase activity.</text>
</comment>
<dbReference type="GeneID" id="78250494"/>
<dbReference type="InterPro" id="IPR006336">
    <property type="entry name" value="GCS2"/>
</dbReference>
<dbReference type="Pfam" id="PF04107">
    <property type="entry name" value="GCS2"/>
    <property type="match status" value="1"/>
</dbReference>
<evidence type="ECO:0000256" key="1">
    <source>
        <dbReference type="ARBA" id="ARBA00022598"/>
    </source>
</evidence>
<dbReference type="GO" id="GO:0005524">
    <property type="term" value="F:ATP binding"/>
    <property type="evidence" value="ECO:0007669"/>
    <property type="project" value="UniProtKB-KW"/>
</dbReference>
<dbReference type="GO" id="GO:0004357">
    <property type="term" value="F:glutamate-cysteine ligase activity"/>
    <property type="evidence" value="ECO:0007669"/>
    <property type="project" value="UniProtKB-EC"/>
</dbReference>
<evidence type="ECO:0000313" key="7">
    <source>
        <dbReference type="Proteomes" id="UP000016943"/>
    </source>
</evidence>
<comment type="catalytic activity">
    <reaction evidence="4 5">
        <text>L-cysteine + L-glutamate + ATP = gamma-L-glutamyl-L-cysteine + ADP + phosphate + H(+)</text>
        <dbReference type="Rhea" id="RHEA:13285"/>
        <dbReference type="ChEBI" id="CHEBI:15378"/>
        <dbReference type="ChEBI" id="CHEBI:29985"/>
        <dbReference type="ChEBI" id="CHEBI:30616"/>
        <dbReference type="ChEBI" id="CHEBI:35235"/>
        <dbReference type="ChEBI" id="CHEBI:43474"/>
        <dbReference type="ChEBI" id="CHEBI:58173"/>
        <dbReference type="ChEBI" id="CHEBI:456216"/>
        <dbReference type="EC" id="6.3.2.2"/>
    </reaction>
</comment>
<evidence type="ECO:0000313" key="6">
    <source>
        <dbReference type="EMBL" id="AGU15861.1"/>
    </source>
</evidence>
<dbReference type="eggNOG" id="COG2170">
    <property type="taxonomic scope" value="Bacteria"/>
</dbReference>
<accession>U3GZC5</accession>
<dbReference type="HAMAP" id="MF_01609">
    <property type="entry name" value="Glu_cys_ligase_2"/>
    <property type="match status" value="1"/>
</dbReference>
<protein>
    <recommendedName>
        <fullName evidence="5">Putative glutamate--cysteine ligase 2</fullName>
        <ecNumber evidence="5">6.3.2.2</ecNumber>
    </recommendedName>
    <alternativeName>
        <fullName evidence="5">Gamma-glutamylcysteine synthetase 2</fullName>
        <shortName evidence="5">GCS 2</shortName>
        <shortName evidence="5">Gamma-GCS 2</shortName>
    </alternativeName>
</protein>
<evidence type="ECO:0000256" key="5">
    <source>
        <dbReference type="HAMAP-Rule" id="MF_01609"/>
    </source>
</evidence>
<dbReference type="NCBIfam" id="TIGR02050">
    <property type="entry name" value="gshA_cyan_rel"/>
    <property type="match status" value="1"/>
</dbReference>
<dbReference type="EMBL" id="CP006365">
    <property type="protein sequence ID" value="AGU15861.1"/>
    <property type="molecule type" value="Genomic_DNA"/>
</dbReference>
<dbReference type="HOGENOM" id="CLU_044848_1_0_11"/>
<keyword evidence="2 5" id="KW-0547">Nucleotide-binding</keyword>
<dbReference type="NCBIfam" id="NF010042">
    <property type="entry name" value="PRK13517.1-2"/>
    <property type="match status" value="1"/>
</dbReference>
<dbReference type="EC" id="6.3.2.2" evidence="5"/>
<dbReference type="InterPro" id="IPR014746">
    <property type="entry name" value="Gln_synth/guanido_kin_cat_dom"/>
</dbReference>
<dbReference type="RefSeq" id="WP_021012256.1">
    <property type="nucleotide sequence ID" value="NC_022198.1"/>
</dbReference>
<keyword evidence="3 5" id="KW-0067">ATP-binding</keyword>
<reference evidence="6 7" key="1">
    <citation type="journal article" date="2013" name="Genome Announc.">
        <title>Whole-Genome Sequence of the Clinical Strain Corynebacterium argentoratense DSM 44202, Isolated from a Human Throat Specimen.</title>
        <authorList>
            <person name="Bomholt C."/>
            <person name="Glaub A."/>
            <person name="Gravermann K."/>
            <person name="Albersmeier A."/>
            <person name="Brinkrolf K."/>
            <person name="Ruckert C."/>
            <person name="Tauch A."/>
        </authorList>
    </citation>
    <scope>NUCLEOTIDE SEQUENCE [LARGE SCALE GENOMIC DNA]</scope>
    <source>
        <strain evidence="6">DSM 44202</strain>
    </source>
</reference>
<gene>
    <name evidence="6" type="ORF">CARG_08815</name>
</gene>